<dbReference type="Gene3D" id="3.60.10.10">
    <property type="entry name" value="Endonuclease/exonuclease/phosphatase"/>
    <property type="match status" value="1"/>
</dbReference>
<dbReference type="PROSITE" id="PS50878">
    <property type="entry name" value="RT_POL"/>
    <property type="match status" value="1"/>
</dbReference>
<name>E9FE00_METRA</name>
<dbReference type="GO" id="GO:0004527">
    <property type="term" value="F:exonuclease activity"/>
    <property type="evidence" value="ECO:0007669"/>
    <property type="project" value="UniProtKB-KW"/>
</dbReference>
<dbReference type="InterPro" id="IPR036397">
    <property type="entry name" value="RNaseH_sf"/>
</dbReference>
<keyword evidence="4" id="KW-0255">Endonuclease</keyword>
<keyword evidence="4" id="KW-0540">Nuclease</keyword>
<comment type="caution">
    <text evidence="4">The sequence shown here is derived from an EMBL/GenBank/DDBJ whole genome shotgun (WGS) entry which is preliminary data.</text>
</comment>
<dbReference type="OrthoDB" id="4927418at2759"/>
<evidence type="ECO:0000259" key="3">
    <source>
        <dbReference type="PROSITE" id="PS50878"/>
    </source>
</evidence>
<evidence type="ECO:0000313" key="4">
    <source>
        <dbReference type="EMBL" id="EFY94041.1"/>
    </source>
</evidence>
<comment type="subcellular location">
    <subcellularLocation>
        <location evidence="1">Mitochondrion</location>
    </subcellularLocation>
</comment>
<dbReference type="PANTHER" id="PTHR33481:SF1">
    <property type="entry name" value="ENDONUCLEASE_EXONUCLEASE_PHOSPHATASE DOMAIN-CONTAINING PROTEIN-RELATED"/>
    <property type="match status" value="1"/>
</dbReference>
<dbReference type="Pfam" id="PF00078">
    <property type="entry name" value="RVT_1"/>
    <property type="match status" value="1"/>
</dbReference>
<dbReference type="KEGG" id="maj:MAA_10499"/>
<protein>
    <submittedName>
        <fullName evidence="4">Endonuclease/exonuclease/phosphatase</fullName>
    </submittedName>
</protein>
<dbReference type="InterPro" id="IPR012337">
    <property type="entry name" value="RNaseH-like_sf"/>
</dbReference>
<dbReference type="PANTHER" id="PTHR33481">
    <property type="entry name" value="REVERSE TRANSCRIPTASE"/>
    <property type="match status" value="1"/>
</dbReference>
<dbReference type="HOGENOM" id="CLU_000680_23_2_1"/>
<dbReference type="GO" id="GO:0003676">
    <property type="term" value="F:nucleic acid binding"/>
    <property type="evidence" value="ECO:0007669"/>
    <property type="project" value="InterPro"/>
</dbReference>
<dbReference type="GeneID" id="19264785"/>
<dbReference type="Proteomes" id="UP000002498">
    <property type="component" value="Unassembled WGS sequence"/>
</dbReference>
<keyword evidence="2" id="KW-0496">Mitochondrion</keyword>
<gene>
    <name evidence="4" type="ORF">MAA_10499</name>
</gene>
<evidence type="ECO:0000313" key="5">
    <source>
        <dbReference type="Proteomes" id="UP000002498"/>
    </source>
</evidence>
<evidence type="ECO:0000256" key="1">
    <source>
        <dbReference type="ARBA" id="ARBA00004173"/>
    </source>
</evidence>
<dbReference type="InterPro" id="IPR005135">
    <property type="entry name" value="Endo/exonuclease/phosphatase"/>
</dbReference>
<keyword evidence="5" id="KW-1185">Reference proteome</keyword>
<dbReference type="Gene3D" id="3.30.420.10">
    <property type="entry name" value="Ribonuclease H-like superfamily/Ribonuclease H"/>
    <property type="match status" value="1"/>
</dbReference>
<evidence type="ECO:0000256" key="2">
    <source>
        <dbReference type="ARBA" id="ARBA00023128"/>
    </source>
</evidence>
<dbReference type="InterPro" id="IPR036691">
    <property type="entry name" value="Endo/exonu/phosph_ase_sf"/>
</dbReference>
<dbReference type="GO" id="GO:0005739">
    <property type="term" value="C:mitochondrion"/>
    <property type="evidence" value="ECO:0007669"/>
    <property type="project" value="UniProtKB-SubCell"/>
</dbReference>
<dbReference type="InterPro" id="IPR043502">
    <property type="entry name" value="DNA/RNA_pol_sf"/>
</dbReference>
<dbReference type="EMBL" id="ADNJ02000049">
    <property type="protein sequence ID" value="EFY94041.1"/>
    <property type="molecule type" value="Genomic_DNA"/>
</dbReference>
<proteinExistence type="predicted"/>
<sequence>MRDACWTAITLTWLASQRLQTPLNHGKGQCSATTARRLATNRFSARILDFAGGAQCQDITTRSARRQNRGACRVADLMSRSVEIAVCGTHAAMSKTLSILQLNVRKREPVQQSLMNDIALKDYGVIAVSEPYAKQVDGDVVTSPAGHSNWTKIIPTQKHDAPWPIRSMLWVRHDIEVEQVPIPSADLTAAVLRLPDRDVLVVSVYVQGKKTEPLVSTLATLHDVIQRFRDRRGRRTDVVLAGDFNRHDLLWTGDEVSPRRQGEAEPVIDLMNEHALCSLLPRGTRTWQGPDNESTIDVVLATSELADEMVKCTLHPTDHGSDHRAIQTTFDVAMPERITTQKLLFKNAPWNLIAARVEDRLRPLPWDVGVQTQTDQLMRVVLEAIHELTPRAQPSPYAKRWWTRDLTRLRQLYTFWRNQARAQRRAGRARSDLERRAKEAAKENHDAIRIQKKAHWDDFLAEDVNIWKAAKYLEPGKVNMGDKVPPLKREDGSMTESKTDQAEQLLSTFFPPLPARIDEEGERPQRRAVSMPDLTLEEIEVKVMAAKPWKAPGDDGVPAMVWRRLWPVVKYRVLTLFDASLRDGTVPRQWRSAKIIPLKKSDKGDYTEAKAWRPISLLSTLGKIMEAVIAERISYAVETYGLLPANHFGARKRRSAEQALLLLQEQIYKAWRARKVLSLISFDVKGAYNGVCKERLLARMKARGIPDRLIRWVGAFCSDRAASIVVNGHASEVRELPQAGLPQGSPLSPILFLFFNADLVQRRIKAEGGSIAFIDDYSAWVTGPTAEANRSGIQSIIEGALEWEKRSGATFEAEKTMVIHFTRVAARNSAIPFLIKGKEVKPRNSAKILGVVMDVGLRYQEHMARAAARGLTAAMCLRRLKNVVTESGEAAVRSDCRAGDGLCLQCLDACAPREGSCLAQQSARAEAEACIHTVEERHRLAATRLCVNLRTLPATHPLAALRNKASKRFLSPMQTIASWVTTAFTDRMETIREFALPPWTSRIPVSGKDEFAGPAKAASEAEGIIIATSSSLKNGMVGMGGVVYDTTINGVGGVLASYSATLGSRDEQNPYTAELAAVAMALRCMPHQIPFRDVTVISSNLSAVAVIRRPRQQSGQCTVREIYDQTKRLQQRGCSVRLMWVPAKDEDFALGAMAKAAAQRATKIDCIVETPSYQAKSTTLRLALAQRQPRGRLPESVGKYSKCIDTALPGKHTRALYDALKRKESDVLAQLRTGMTRLNGHLHRIGAVESELCECGQATETIEHFLFRCKRWTMQREIMVQCSRTKIGNLSFFLGGKSAADDDKWKPDMQAVRAAIAFTLATKRLDADQRPATR</sequence>
<dbReference type="GO" id="GO:0004519">
    <property type="term" value="F:endonuclease activity"/>
    <property type="evidence" value="ECO:0007669"/>
    <property type="project" value="UniProtKB-KW"/>
</dbReference>
<accession>E9FE00</accession>
<dbReference type="SUPFAM" id="SSF56219">
    <property type="entry name" value="DNase I-like"/>
    <property type="match status" value="1"/>
</dbReference>
<organism evidence="4 5">
    <name type="scientific">Metarhizium robertsii (strain ARSEF 23 / ATCC MYA-3075)</name>
    <name type="common">Metarhizium anisopliae (strain ARSEF 23)</name>
    <dbReference type="NCBI Taxonomy" id="655844"/>
    <lineage>
        <taxon>Eukaryota</taxon>
        <taxon>Fungi</taxon>
        <taxon>Dikarya</taxon>
        <taxon>Ascomycota</taxon>
        <taxon>Pezizomycotina</taxon>
        <taxon>Sordariomycetes</taxon>
        <taxon>Hypocreomycetidae</taxon>
        <taxon>Hypocreales</taxon>
        <taxon>Clavicipitaceae</taxon>
        <taxon>Metarhizium</taxon>
    </lineage>
</organism>
<feature type="domain" description="Reverse transcriptase" evidence="3">
    <location>
        <begin position="579"/>
        <end position="853"/>
    </location>
</feature>
<reference evidence="4 5" key="1">
    <citation type="journal article" date="2011" name="PLoS Genet.">
        <title>Genome sequencing and comparative transcriptomics of the model entomopathogenic fungi Metarhizium anisopliae and M. acridum.</title>
        <authorList>
            <person name="Gao Q."/>
            <person name="Jin K."/>
            <person name="Ying S.H."/>
            <person name="Zhang Y."/>
            <person name="Xiao G."/>
            <person name="Shang Y."/>
            <person name="Duan Z."/>
            <person name="Hu X."/>
            <person name="Xie X.Q."/>
            <person name="Zhou G."/>
            <person name="Peng G."/>
            <person name="Luo Z."/>
            <person name="Huang W."/>
            <person name="Wang B."/>
            <person name="Fang W."/>
            <person name="Wang S."/>
            <person name="Zhong Y."/>
            <person name="Ma L.J."/>
            <person name="St Leger R.J."/>
            <person name="Zhao G.P."/>
            <person name="Pei Y."/>
            <person name="Feng M.G."/>
            <person name="Xia Y."/>
            <person name="Wang C."/>
        </authorList>
    </citation>
    <scope>NUCLEOTIDE SEQUENCE [LARGE SCALE GENOMIC DNA]</scope>
    <source>
        <strain evidence="5">ARSEF 23 / ATCC MYA-3075</strain>
    </source>
</reference>
<reference evidence="4 5" key="2">
    <citation type="journal article" date="2014" name="Proc. Natl. Acad. Sci. U.S.A.">
        <title>Trajectory and genomic determinants of fungal-pathogen speciation and host adaptation.</title>
        <authorList>
            <person name="Hu X."/>
            <person name="Xiao G."/>
            <person name="Zheng P."/>
            <person name="Shang Y."/>
            <person name="Su Y."/>
            <person name="Zhang X."/>
            <person name="Liu X."/>
            <person name="Zhan S."/>
            <person name="St Leger R.J."/>
            <person name="Wang C."/>
        </authorList>
    </citation>
    <scope>GENOME REANNOTATION</scope>
    <source>
        <strain evidence="5">ARSEF 23 / ATCC MYA-3075</strain>
    </source>
</reference>
<dbReference type="Pfam" id="PF14529">
    <property type="entry name" value="Exo_endo_phos_2"/>
    <property type="match status" value="1"/>
</dbReference>
<dbReference type="CDD" id="cd01650">
    <property type="entry name" value="RT_nLTR_like"/>
    <property type="match status" value="1"/>
</dbReference>
<dbReference type="InterPro" id="IPR000477">
    <property type="entry name" value="RT_dom"/>
</dbReference>
<dbReference type="RefSeq" id="XP_007826688.1">
    <property type="nucleotide sequence ID" value="XM_007828497.1"/>
</dbReference>
<keyword evidence="4" id="KW-0378">Hydrolase</keyword>
<dbReference type="SUPFAM" id="SSF53098">
    <property type="entry name" value="Ribonuclease H-like"/>
    <property type="match status" value="1"/>
</dbReference>
<dbReference type="SUPFAM" id="SSF56672">
    <property type="entry name" value="DNA/RNA polymerases"/>
    <property type="match status" value="1"/>
</dbReference>